<organism evidence="1 2">
    <name type="scientific">Stenotrophomonas maltophilia</name>
    <name type="common">Pseudomonas maltophilia</name>
    <name type="synonym">Xanthomonas maltophilia</name>
    <dbReference type="NCBI Taxonomy" id="40324"/>
    <lineage>
        <taxon>Bacteria</taxon>
        <taxon>Pseudomonadati</taxon>
        <taxon>Pseudomonadota</taxon>
        <taxon>Gammaproteobacteria</taxon>
        <taxon>Lysobacterales</taxon>
        <taxon>Lysobacteraceae</taxon>
        <taxon>Stenotrophomonas</taxon>
        <taxon>Stenotrophomonas maltophilia group</taxon>
    </lineage>
</organism>
<comment type="caution">
    <text evidence="1">The sequence shown here is derived from an EMBL/GenBank/DDBJ whole genome shotgun (WGS) entry which is preliminary data.</text>
</comment>
<evidence type="ECO:0008006" key="3">
    <source>
        <dbReference type="Google" id="ProtNLM"/>
    </source>
</evidence>
<name>A0AAP7KZU4_STEMA</name>
<dbReference type="EMBL" id="LYVI01000011">
    <property type="protein sequence ID" value="OBU60235.1"/>
    <property type="molecule type" value="Genomic_DNA"/>
</dbReference>
<sequence length="135" mass="15260">MLLPHSGCAYEYSPVDFCDAQHRAQIDQAILTQVPNFNRHYILAQLDERKEYFQRSIVLIDSRDGTVYPLPIDAFSGPLVGKEGARTYGTVETSAESDTFCVNGALLVYRAFEEGRFCFGFDGVRFTGHTTQYMQ</sequence>
<reference evidence="1 2" key="1">
    <citation type="submission" date="2016-05" db="EMBL/GenBank/DDBJ databases">
        <title>Draft Genome Sequences of Stenotrophomonas maltophilia Strains Sm32COP, Sm41DVV, Sm46PAILV, SmF3, SmF22, SmSOFb1 and SmCVFa1, Isolated from Different Manures, in France.</title>
        <authorList>
            <person name="Nazaret S."/>
            <person name="Bodilis J."/>
        </authorList>
    </citation>
    <scope>NUCLEOTIDE SEQUENCE [LARGE SCALE GENOMIC DNA]</scope>
    <source>
        <strain evidence="1 2">Sm41DVV</strain>
    </source>
</reference>
<dbReference type="Proteomes" id="UP000092125">
    <property type="component" value="Unassembled WGS sequence"/>
</dbReference>
<proteinExistence type="predicted"/>
<protein>
    <recommendedName>
        <fullName evidence="3">WG repeat-containing protein</fullName>
    </recommendedName>
</protein>
<evidence type="ECO:0000313" key="2">
    <source>
        <dbReference type="Proteomes" id="UP000092125"/>
    </source>
</evidence>
<accession>A0AAP7KZU4</accession>
<evidence type="ECO:0000313" key="1">
    <source>
        <dbReference type="EMBL" id="OBU60235.1"/>
    </source>
</evidence>
<dbReference type="AlphaFoldDB" id="A0AAP7KZU4"/>
<gene>
    <name evidence="1" type="ORF">A9K56_15930</name>
</gene>